<dbReference type="Proteomes" id="UP000603200">
    <property type="component" value="Unassembled WGS sequence"/>
</dbReference>
<evidence type="ECO:0000313" key="1">
    <source>
        <dbReference type="EMBL" id="GIE26464.1"/>
    </source>
</evidence>
<sequence length="170" mass="18884">MTDHRHPLPRTPVANIRTRCLREADMTVPYLPLPAAENEAINTPLPSFTSSGTTALIEIGVHGRWSYELGADVSAGIRQQLAERPSAMIIDLCELLDADGTSLALWLATRRACTAIRPPIALALCLPGKTMLERRLRRIDTNRLPRFTTMCEARAAMIKRRKSADLTVLR</sequence>
<comment type="caution">
    <text evidence="1">The sequence shown here is derived from an EMBL/GenBank/DDBJ whole genome shotgun (WGS) entry which is preliminary data.</text>
</comment>
<dbReference type="EMBL" id="BOMN01000144">
    <property type="protein sequence ID" value="GIE26464.1"/>
    <property type="molecule type" value="Genomic_DNA"/>
</dbReference>
<proteinExistence type="predicted"/>
<keyword evidence="2" id="KW-1185">Reference proteome</keyword>
<dbReference type="RefSeq" id="WP_344572656.1">
    <property type="nucleotide sequence ID" value="NZ_BAAATV010000035.1"/>
</dbReference>
<accession>A0ABQ4A6I3</accession>
<gene>
    <name evidence="1" type="ORF">Ahu01nite_095660</name>
</gene>
<organism evidence="1 2">
    <name type="scientific">Winogradskya humida</name>
    <dbReference type="NCBI Taxonomy" id="113566"/>
    <lineage>
        <taxon>Bacteria</taxon>
        <taxon>Bacillati</taxon>
        <taxon>Actinomycetota</taxon>
        <taxon>Actinomycetes</taxon>
        <taxon>Micromonosporales</taxon>
        <taxon>Micromonosporaceae</taxon>
        <taxon>Winogradskya</taxon>
    </lineage>
</organism>
<name>A0ABQ4A6I3_9ACTN</name>
<reference evidence="1 2" key="1">
    <citation type="submission" date="2021-01" db="EMBL/GenBank/DDBJ databases">
        <title>Whole genome shotgun sequence of Actinoplanes humidus NBRC 14915.</title>
        <authorList>
            <person name="Komaki H."/>
            <person name="Tamura T."/>
        </authorList>
    </citation>
    <scope>NUCLEOTIDE SEQUENCE [LARGE SCALE GENOMIC DNA]</scope>
    <source>
        <strain evidence="1 2">NBRC 14915</strain>
    </source>
</reference>
<evidence type="ECO:0000313" key="2">
    <source>
        <dbReference type="Proteomes" id="UP000603200"/>
    </source>
</evidence>
<evidence type="ECO:0008006" key="3">
    <source>
        <dbReference type="Google" id="ProtNLM"/>
    </source>
</evidence>
<protein>
    <recommendedName>
        <fullName evidence="3">STAS domain-containing protein</fullName>
    </recommendedName>
</protein>